<dbReference type="Pfam" id="PF01909">
    <property type="entry name" value="NTP_transf_2"/>
    <property type="match status" value="1"/>
</dbReference>
<protein>
    <recommendedName>
        <fullName evidence="1">Polymerase nucleotidyl transferase domain-containing protein</fullName>
    </recommendedName>
</protein>
<dbReference type="GO" id="GO:0016779">
    <property type="term" value="F:nucleotidyltransferase activity"/>
    <property type="evidence" value="ECO:0007669"/>
    <property type="project" value="InterPro"/>
</dbReference>
<dbReference type="RefSeq" id="WP_188555416.1">
    <property type="nucleotide sequence ID" value="NZ_BMGT01000004.1"/>
</dbReference>
<feature type="domain" description="Polymerase nucleotidyl transferase" evidence="1">
    <location>
        <begin position="14"/>
        <end position="67"/>
    </location>
</feature>
<dbReference type="CDD" id="cd05403">
    <property type="entry name" value="NT_KNTase_like"/>
    <property type="match status" value="1"/>
</dbReference>
<organism evidence="2 3">
    <name type="scientific">Edaphobacter dinghuensis</name>
    <dbReference type="NCBI Taxonomy" id="1560005"/>
    <lineage>
        <taxon>Bacteria</taxon>
        <taxon>Pseudomonadati</taxon>
        <taxon>Acidobacteriota</taxon>
        <taxon>Terriglobia</taxon>
        <taxon>Terriglobales</taxon>
        <taxon>Acidobacteriaceae</taxon>
        <taxon>Edaphobacter</taxon>
    </lineage>
</organism>
<dbReference type="InterPro" id="IPR043519">
    <property type="entry name" value="NT_sf"/>
</dbReference>
<sequence length="120" mass="14138">MMTNDYPSLAWIKRELRNNISARYRGTILDGFIVGSEAKGTARPDSDLDVAIIIPNRRHLTSLQVSERWHMRQTWPIRWKDRKVDIQFFYADDPELSSYSRIPLSKNTKRRSLRAKNTQC</sequence>
<evidence type="ECO:0000313" key="3">
    <source>
        <dbReference type="Proteomes" id="UP000647241"/>
    </source>
</evidence>
<dbReference type="InterPro" id="IPR002934">
    <property type="entry name" value="Polymerase_NTP_transf_dom"/>
</dbReference>
<proteinExistence type="predicted"/>
<evidence type="ECO:0000259" key="1">
    <source>
        <dbReference type="Pfam" id="PF01909"/>
    </source>
</evidence>
<reference evidence="2" key="1">
    <citation type="journal article" date="2014" name="Int. J. Syst. Evol. Microbiol.">
        <title>Complete genome sequence of Corynebacterium casei LMG S-19264T (=DSM 44701T), isolated from a smear-ripened cheese.</title>
        <authorList>
            <consortium name="US DOE Joint Genome Institute (JGI-PGF)"/>
            <person name="Walter F."/>
            <person name="Albersmeier A."/>
            <person name="Kalinowski J."/>
            <person name="Ruckert C."/>
        </authorList>
    </citation>
    <scope>NUCLEOTIDE SEQUENCE</scope>
    <source>
        <strain evidence="2">CGMCC 1.12997</strain>
    </source>
</reference>
<accession>A0A917M9Z9</accession>
<evidence type="ECO:0000313" key="2">
    <source>
        <dbReference type="EMBL" id="GGG87013.1"/>
    </source>
</evidence>
<dbReference type="EMBL" id="BMGT01000004">
    <property type="protein sequence ID" value="GGG87013.1"/>
    <property type="molecule type" value="Genomic_DNA"/>
</dbReference>
<dbReference type="AlphaFoldDB" id="A0A917M9Z9"/>
<comment type="caution">
    <text evidence="2">The sequence shown here is derived from an EMBL/GenBank/DDBJ whole genome shotgun (WGS) entry which is preliminary data.</text>
</comment>
<reference evidence="2" key="2">
    <citation type="submission" date="2020-09" db="EMBL/GenBank/DDBJ databases">
        <authorList>
            <person name="Sun Q."/>
            <person name="Zhou Y."/>
        </authorList>
    </citation>
    <scope>NUCLEOTIDE SEQUENCE</scope>
    <source>
        <strain evidence="2">CGMCC 1.12997</strain>
    </source>
</reference>
<dbReference type="Proteomes" id="UP000647241">
    <property type="component" value="Unassembled WGS sequence"/>
</dbReference>
<gene>
    <name evidence="2" type="ORF">GCM10011585_33770</name>
</gene>
<dbReference type="Gene3D" id="3.30.460.10">
    <property type="entry name" value="Beta Polymerase, domain 2"/>
    <property type="match status" value="1"/>
</dbReference>
<dbReference type="SUPFAM" id="SSF81301">
    <property type="entry name" value="Nucleotidyltransferase"/>
    <property type="match status" value="1"/>
</dbReference>
<keyword evidence="3" id="KW-1185">Reference proteome</keyword>
<name>A0A917M9Z9_9BACT</name>